<gene>
    <name evidence="4" type="ORF">SAMN05216446_0132</name>
    <name evidence="3" type="ORF">SAMN05216447_101125</name>
</gene>
<keyword evidence="1" id="KW-0456">Lyase</keyword>
<dbReference type="PANTHER" id="PTHR21240">
    <property type="entry name" value="2-AMINO-3-CARBOXYLMUCONATE-6-SEMIALDEHYDE DECARBOXYLASE"/>
    <property type="match status" value="1"/>
</dbReference>
<dbReference type="PANTHER" id="PTHR21240:SF28">
    <property type="entry name" value="ISO-OROTATE DECARBOXYLASE (EUROFUNG)"/>
    <property type="match status" value="1"/>
</dbReference>
<dbReference type="Pfam" id="PF04909">
    <property type="entry name" value="Amidohydro_2"/>
    <property type="match status" value="1"/>
</dbReference>
<dbReference type="GO" id="GO:0016831">
    <property type="term" value="F:carboxy-lyase activity"/>
    <property type="evidence" value="ECO:0007669"/>
    <property type="project" value="InterPro"/>
</dbReference>
<protein>
    <recommendedName>
        <fullName evidence="2">Amidohydrolase-related domain-containing protein</fullName>
    </recommendedName>
</protein>
<dbReference type="EMBL" id="FNWT01000001">
    <property type="protein sequence ID" value="SEH37086.1"/>
    <property type="molecule type" value="Genomic_DNA"/>
</dbReference>
<dbReference type="RefSeq" id="WP_078686363.1">
    <property type="nucleotide sequence ID" value="NZ_FNWT01000001.1"/>
</dbReference>
<name>A0A1H9N2G5_9ACTN</name>
<feature type="domain" description="Amidohydrolase-related" evidence="2">
    <location>
        <begin position="4"/>
        <end position="261"/>
    </location>
</feature>
<dbReference type="Proteomes" id="UP000199135">
    <property type="component" value="Unassembled WGS sequence"/>
</dbReference>
<dbReference type="Gene3D" id="3.20.20.140">
    <property type="entry name" value="Metal-dependent hydrolases"/>
    <property type="match status" value="1"/>
</dbReference>
<reference evidence="5 6" key="2">
    <citation type="submission" date="2016-10" db="EMBL/GenBank/DDBJ databases">
        <authorList>
            <person name="Varghese N."/>
            <person name="Submissions S."/>
        </authorList>
    </citation>
    <scope>NUCLEOTIDE SEQUENCE [LARGE SCALE GENOMIC DNA]</scope>
    <source>
        <strain evidence="5">KHGC19</strain>
        <strain evidence="3 6">WCP15</strain>
    </source>
</reference>
<evidence type="ECO:0000313" key="6">
    <source>
        <dbReference type="Proteomes" id="UP000199135"/>
    </source>
</evidence>
<dbReference type="InterPro" id="IPR006680">
    <property type="entry name" value="Amidohydro-rel"/>
</dbReference>
<dbReference type="EMBL" id="FOGP01000001">
    <property type="protein sequence ID" value="SER30068.1"/>
    <property type="molecule type" value="Genomic_DNA"/>
</dbReference>
<dbReference type="AlphaFoldDB" id="A0A1H9N2G5"/>
<dbReference type="Proteomes" id="UP000199128">
    <property type="component" value="Unassembled WGS sequence"/>
</dbReference>
<dbReference type="GO" id="GO:0005737">
    <property type="term" value="C:cytoplasm"/>
    <property type="evidence" value="ECO:0007669"/>
    <property type="project" value="TreeGrafter"/>
</dbReference>
<accession>A0A1H9N2G5</accession>
<reference evidence="4" key="1">
    <citation type="submission" date="2016-10" db="EMBL/GenBank/DDBJ databases">
        <authorList>
            <person name="de Groot N.N."/>
        </authorList>
    </citation>
    <scope>NUCLEOTIDE SEQUENCE [LARGE SCALE GENOMIC DNA]</scope>
    <source>
        <strain evidence="4">KHGC19</strain>
    </source>
</reference>
<evidence type="ECO:0000259" key="2">
    <source>
        <dbReference type="Pfam" id="PF04909"/>
    </source>
</evidence>
<evidence type="ECO:0000313" key="5">
    <source>
        <dbReference type="Proteomes" id="UP000199128"/>
    </source>
</evidence>
<evidence type="ECO:0000313" key="3">
    <source>
        <dbReference type="EMBL" id="SEH37086.1"/>
    </source>
</evidence>
<organism evidence="4 5">
    <name type="scientific">Parafannyhessea umbonata</name>
    <dbReference type="NCBI Taxonomy" id="604330"/>
    <lineage>
        <taxon>Bacteria</taxon>
        <taxon>Bacillati</taxon>
        <taxon>Actinomycetota</taxon>
        <taxon>Coriobacteriia</taxon>
        <taxon>Coriobacteriales</taxon>
        <taxon>Atopobiaceae</taxon>
        <taxon>Parafannyhessea</taxon>
    </lineage>
</organism>
<dbReference type="CDD" id="cd01292">
    <property type="entry name" value="metallo-dependent_hydrolases"/>
    <property type="match status" value="1"/>
</dbReference>
<dbReference type="GO" id="GO:0019748">
    <property type="term" value="P:secondary metabolic process"/>
    <property type="evidence" value="ECO:0007669"/>
    <property type="project" value="TreeGrafter"/>
</dbReference>
<sequence length="266" mass="30333">MPIVDVHVHVYPDKIAERAVSSIGRFYGLEMGLPDGSVARMLEEERDAGVTHSVIHSVATKASNVESINDFIAATCRENDSLTGFMTLHQDYPDPLAEVERACAMGLKGIKLHPDTQCVNMDDPRLMHIYEIAEQKDLPVLIHCGDYRYDYSHPHRLVTVLHAFPRLRVDAAHFGGWSVFDYALEFLENENCFLDMSSSQHWLGPRRTRELCEAYGPDRILFGSDFPMWTPGSELSRFRSLGFSREDLDKMLWHNAERFLGMEISN</sequence>
<dbReference type="InterPro" id="IPR032465">
    <property type="entry name" value="ACMSD"/>
</dbReference>
<dbReference type="SUPFAM" id="SSF51556">
    <property type="entry name" value="Metallo-dependent hydrolases"/>
    <property type="match status" value="1"/>
</dbReference>
<evidence type="ECO:0000313" key="4">
    <source>
        <dbReference type="EMBL" id="SER30068.1"/>
    </source>
</evidence>
<dbReference type="GO" id="GO:0016787">
    <property type="term" value="F:hydrolase activity"/>
    <property type="evidence" value="ECO:0007669"/>
    <property type="project" value="InterPro"/>
</dbReference>
<dbReference type="InterPro" id="IPR032466">
    <property type="entry name" value="Metal_Hydrolase"/>
</dbReference>
<evidence type="ECO:0000256" key="1">
    <source>
        <dbReference type="ARBA" id="ARBA00023239"/>
    </source>
</evidence>
<proteinExistence type="predicted"/>
<keyword evidence="6" id="KW-1185">Reference proteome</keyword>